<comment type="caution">
    <text evidence="2">The sequence shown here is derived from an EMBL/GenBank/DDBJ whole genome shotgun (WGS) entry which is preliminary data.</text>
</comment>
<dbReference type="AlphaFoldDB" id="A0A7X5LPE9"/>
<evidence type="ECO:0000256" key="1">
    <source>
        <dbReference type="SAM" id="Phobius"/>
    </source>
</evidence>
<accession>A0A7X5LPE9</accession>
<dbReference type="EMBL" id="JAAAWN010000035">
    <property type="protein sequence ID" value="NDV93028.1"/>
    <property type="molecule type" value="Genomic_DNA"/>
</dbReference>
<keyword evidence="1" id="KW-0472">Membrane</keyword>
<keyword evidence="3" id="KW-1185">Reference proteome</keyword>
<protein>
    <submittedName>
        <fullName evidence="2">Uncharacterized protein</fullName>
    </submittedName>
</protein>
<sequence>MQAMKRSILADIIAIAAIAILVAFTFYWIEARREVIVLCDNFQPGVSKKSVERQLNTAELMLYDTQFVANGSRINAYSPLHMGMMSCRIEFNKQDIVVFSAVE</sequence>
<organism evidence="2 3">
    <name type="scientific">Alteromonas profundi</name>
    <dbReference type="NCBI Taxonomy" id="2696062"/>
    <lineage>
        <taxon>Bacteria</taxon>
        <taxon>Pseudomonadati</taxon>
        <taxon>Pseudomonadota</taxon>
        <taxon>Gammaproteobacteria</taxon>
        <taxon>Alteromonadales</taxon>
        <taxon>Alteromonadaceae</taxon>
        <taxon>Alteromonas/Salinimonas group</taxon>
        <taxon>Alteromonas</taxon>
    </lineage>
</organism>
<keyword evidence="1" id="KW-0812">Transmembrane</keyword>
<proteinExistence type="predicted"/>
<dbReference type="Proteomes" id="UP000470213">
    <property type="component" value="Unassembled WGS sequence"/>
</dbReference>
<name>A0A7X5LPE9_9ALTE</name>
<evidence type="ECO:0000313" key="2">
    <source>
        <dbReference type="EMBL" id="NDV93028.1"/>
    </source>
</evidence>
<gene>
    <name evidence="2" type="ORF">GTH32_17815</name>
</gene>
<keyword evidence="1" id="KW-1133">Transmembrane helix</keyword>
<reference evidence="2 3" key="1">
    <citation type="submission" date="2020-01" db="EMBL/GenBank/DDBJ databases">
        <authorList>
            <person name="Chen J."/>
            <person name="Zhu S."/>
            <person name="Yang J."/>
        </authorList>
    </citation>
    <scope>NUCLEOTIDE SEQUENCE [LARGE SCALE GENOMIC DNA]</scope>
    <source>
        <strain evidence="2 3">345S023</strain>
    </source>
</reference>
<feature type="transmembrane region" description="Helical" evidence="1">
    <location>
        <begin position="7"/>
        <end position="29"/>
    </location>
</feature>
<evidence type="ECO:0000313" key="3">
    <source>
        <dbReference type="Proteomes" id="UP000470213"/>
    </source>
</evidence>